<dbReference type="Proteomes" id="UP000244335">
    <property type="component" value="Unassembled WGS sequence"/>
</dbReference>
<feature type="domain" description="HTH cro/C1-type" evidence="2">
    <location>
        <begin position="11"/>
        <end position="65"/>
    </location>
</feature>
<evidence type="ECO:0000313" key="3">
    <source>
        <dbReference type="EMBL" id="PVE50207.1"/>
    </source>
</evidence>
<dbReference type="InterPro" id="IPR001387">
    <property type="entry name" value="Cro/C1-type_HTH"/>
</dbReference>
<evidence type="ECO:0000313" key="4">
    <source>
        <dbReference type="Proteomes" id="UP000244335"/>
    </source>
</evidence>
<dbReference type="GO" id="GO:0003677">
    <property type="term" value="F:DNA binding"/>
    <property type="evidence" value="ECO:0007669"/>
    <property type="project" value="UniProtKB-KW"/>
</dbReference>
<keyword evidence="1" id="KW-0238">DNA-binding</keyword>
<dbReference type="SMART" id="SM00530">
    <property type="entry name" value="HTH_XRE"/>
    <property type="match status" value="1"/>
</dbReference>
<evidence type="ECO:0000256" key="1">
    <source>
        <dbReference type="ARBA" id="ARBA00023125"/>
    </source>
</evidence>
<dbReference type="PROSITE" id="PS50943">
    <property type="entry name" value="HTH_CROC1"/>
    <property type="match status" value="1"/>
</dbReference>
<dbReference type="PANTHER" id="PTHR46797">
    <property type="entry name" value="HTH-TYPE TRANSCRIPTIONAL REGULATOR"/>
    <property type="match status" value="1"/>
</dbReference>
<name>A0AA92BZK4_RHIRH</name>
<evidence type="ECO:0000259" key="2">
    <source>
        <dbReference type="PROSITE" id="PS50943"/>
    </source>
</evidence>
<dbReference type="EMBL" id="QDFR01000013">
    <property type="protein sequence ID" value="PVE50207.1"/>
    <property type="molecule type" value="Genomic_DNA"/>
</dbReference>
<dbReference type="InterPro" id="IPR050807">
    <property type="entry name" value="TransReg_Diox_bact_type"/>
</dbReference>
<reference evidence="3 4" key="1">
    <citation type="submission" date="2018-04" db="EMBL/GenBank/DDBJ databases">
        <authorList>
            <person name="Hagen T."/>
        </authorList>
    </citation>
    <scope>NUCLEOTIDE SEQUENCE [LARGE SCALE GENOMIC DNA]</scope>
    <source>
        <strain evidence="3 4">TPD7009</strain>
    </source>
</reference>
<dbReference type="CDD" id="cd00093">
    <property type="entry name" value="HTH_XRE"/>
    <property type="match status" value="1"/>
</dbReference>
<dbReference type="Gene3D" id="1.10.260.40">
    <property type="entry name" value="lambda repressor-like DNA-binding domains"/>
    <property type="match status" value="1"/>
</dbReference>
<dbReference type="AlphaFoldDB" id="A0AA92BZK4"/>
<sequence>MNIREIFAANLRKTRQAAGLSQEDLALRAGIHRTYVSSLERCQYSASLDTIETIANILQIEVAELLRDPRKSGSSSE</sequence>
<dbReference type="GO" id="GO:0005829">
    <property type="term" value="C:cytosol"/>
    <property type="evidence" value="ECO:0007669"/>
    <property type="project" value="TreeGrafter"/>
</dbReference>
<protein>
    <submittedName>
        <fullName evidence="3">XRE family transcriptional regulator</fullName>
    </submittedName>
</protein>
<dbReference type="SUPFAM" id="SSF47413">
    <property type="entry name" value="lambda repressor-like DNA-binding domains"/>
    <property type="match status" value="1"/>
</dbReference>
<gene>
    <name evidence="3" type="ORF">DC430_22415</name>
</gene>
<accession>A0AA92BZK4</accession>
<comment type="caution">
    <text evidence="3">The sequence shown here is derived from an EMBL/GenBank/DDBJ whole genome shotgun (WGS) entry which is preliminary data.</text>
</comment>
<dbReference type="InterPro" id="IPR010982">
    <property type="entry name" value="Lambda_DNA-bd_dom_sf"/>
</dbReference>
<proteinExistence type="predicted"/>
<dbReference type="GO" id="GO:0003700">
    <property type="term" value="F:DNA-binding transcription factor activity"/>
    <property type="evidence" value="ECO:0007669"/>
    <property type="project" value="TreeGrafter"/>
</dbReference>
<dbReference type="PANTHER" id="PTHR46797:SF1">
    <property type="entry name" value="METHYLPHOSPHONATE SYNTHASE"/>
    <property type="match status" value="1"/>
</dbReference>
<dbReference type="Pfam" id="PF01381">
    <property type="entry name" value="HTH_3"/>
    <property type="match status" value="1"/>
</dbReference>
<organism evidence="3 4">
    <name type="scientific">Rhizobium rhizogenes</name>
    <name type="common">Agrobacterium rhizogenes</name>
    <dbReference type="NCBI Taxonomy" id="359"/>
    <lineage>
        <taxon>Bacteria</taxon>
        <taxon>Pseudomonadati</taxon>
        <taxon>Pseudomonadota</taxon>
        <taxon>Alphaproteobacteria</taxon>
        <taxon>Hyphomicrobiales</taxon>
        <taxon>Rhizobiaceae</taxon>
        <taxon>Rhizobium/Agrobacterium group</taxon>
        <taxon>Rhizobium</taxon>
    </lineage>
</organism>